<evidence type="ECO:0000256" key="1">
    <source>
        <dbReference type="SAM" id="Phobius"/>
    </source>
</evidence>
<dbReference type="Proteomes" id="UP000799764">
    <property type="component" value="Unassembled WGS sequence"/>
</dbReference>
<keyword evidence="1" id="KW-0812">Transmembrane</keyword>
<evidence type="ECO:0000313" key="3">
    <source>
        <dbReference type="Proteomes" id="UP000799764"/>
    </source>
</evidence>
<keyword evidence="1" id="KW-0472">Membrane</keyword>
<dbReference type="EMBL" id="MU001503">
    <property type="protein sequence ID" value="KAF2442845.1"/>
    <property type="molecule type" value="Genomic_DNA"/>
</dbReference>
<protein>
    <submittedName>
        <fullName evidence="2">Uncharacterized protein</fullName>
    </submittedName>
</protein>
<organism evidence="2 3">
    <name type="scientific">Karstenula rhodostoma CBS 690.94</name>
    <dbReference type="NCBI Taxonomy" id="1392251"/>
    <lineage>
        <taxon>Eukaryota</taxon>
        <taxon>Fungi</taxon>
        <taxon>Dikarya</taxon>
        <taxon>Ascomycota</taxon>
        <taxon>Pezizomycotina</taxon>
        <taxon>Dothideomycetes</taxon>
        <taxon>Pleosporomycetidae</taxon>
        <taxon>Pleosporales</taxon>
        <taxon>Massarineae</taxon>
        <taxon>Didymosphaeriaceae</taxon>
        <taxon>Karstenula</taxon>
    </lineage>
</organism>
<dbReference type="OrthoDB" id="3363151at2759"/>
<dbReference type="AlphaFoldDB" id="A0A9P4PF34"/>
<accession>A0A9P4PF34</accession>
<evidence type="ECO:0000313" key="2">
    <source>
        <dbReference type="EMBL" id="KAF2442845.1"/>
    </source>
</evidence>
<feature type="transmembrane region" description="Helical" evidence="1">
    <location>
        <begin position="128"/>
        <end position="146"/>
    </location>
</feature>
<gene>
    <name evidence="2" type="ORF">P171DRAFT_464579</name>
</gene>
<name>A0A9P4PF34_9PLEO</name>
<sequence length="197" mass="22655">MWRYVLEGAFFFIVITWWVQSRAWYPITGLLLADMAANMDFKAKAQRGIKIWQSIRCPSYFAFAAILVAELVLQYLWAAWRPEYRHDELVAHGRLYYTGGLNEDFDTSDMIQWALANPLFVYLGRQSLSWFLVQSILIYTIGIRLIEALHMASEVAATAACFFVVLVTTAVGSGDFYRAVEVPSHVLSYVAFDWIRD</sequence>
<feature type="transmembrane region" description="Helical" evidence="1">
    <location>
        <begin position="155"/>
        <end position="174"/>
    </location>
</feature>
<reference evidence="2" key="1">
    <citation type="journal article" date="2020" name="Stud. Mycol.">
        <title>101 Dothideomycetes genomes: a test case for predicting lifestyles and emergence of pathogens.</title>
        <authorList>
            <person name="Haridas S."/>
            <person name="Albert R."/>
            <person name="Binder M."/>
            <person name="Bloem J."/>
            <person name="Labutti K."/>
            <person name="Salamov A."/>
            <person name="Andreopoulos B."/>
            <person name="Baker S."/>
            <person name="Barry K."/>
            <person name="Bills G."/>
            <person name="Bluhm B."/>
            <person name="Cannon C."/>
            <person name="Castanera R."/>
            <person name="Culley D."/>
            <person name="Daum C."/>
            <person name="Ezra D."/>
            <person name="Gonzalez J."/>
            <person name="Henrissat B."/>
            <person name="Kuo A."/>
            <person name="Liang C."/>
            <person name="Lipzen A."/>
            <person name="Lutzoni F."/>
            <person name="Magnuson J."/>
            <person name="Mondo S."/>
            <person name="Nolan M."/>
            <person name="Ohm R."/>
            <person name="Pangilinan J."/>
            <person name="Park H.-J."/>
            <person name="Ramirez L."/>
            <person name="Alfaro M."/>
            <person name="Sun H."/>
            <person name="Tritt A."/>
            <person name="Yoshinaga Y."/>
            <person name="Zwiers L.-H."/>
            <person name="Turgeon B."/>
            <person name="Goodwin S."/>
            <person name="Spatafora J."/>
            <person name="Crous P."/>
            <person name="Grigoriev I."/>
        </authorList>
    </citation>
    <scope>NUCLEOTIDE SEQUENCE</scope>
    <source>
        <strain evidence="2">CBS 690.94</strain>
    </source>
</reference>
<keyword evidence="1" id="KW-1133">Transmembrane helix</keyword>
<proteinExistence type="predicted"/>
<feature type="transmembrane region" description="Helical" evidence="1">
    <location>
        <begin position="60"/>
        <end position="80"/>
    </location>
</feature>
<comment type="caution">
    <text evidence="2">The sequence shown here is derived from an EMBL/GenBank/DDBJ whole genome shotgun (WGS) entry which is preliminary data.</text>
</comment>
<keyword evidence="3" id="KW-1185">Reference proteome</keyword>